<accession>A0A8X7UEW3</accession>
<gene>
    <name evidence="1" type="ORF">Bca52824_058614</name>
</gene>
<keyword evidence="2" id="KW-1185">Reference proteome</keyword>
<proteinExistence type="predicted"/>
<dbReference type="AlphaFoldDB" id="A0A8X7UEW3"/>
<protein>
    <submittedName>
        <fullName evidence="1">Uncharacterized protein</fullName>
    </submittedName>
</protein>
<organism evidence="1 2">
    <name type="scientific">Brassica carinata</name>
    <name type="common">Ethiopian mustard</name>
    <name type="synonym">Abyssinian cabbage</name>
    <dbReference type="NCBI Taxonomy" id="52824"/>
    <lineage>
        <taxon>Eukaryota</taxon>
        <taxon>Viridiplantae</taxon>
        <taxon>Streptophyta</taxon>
        <taxon>Embryophyta</taxon>
        <taxon>Tracheophyta</taxon>
        <taxon>Spermatophyta</taxon>
        <taxon>Magnoliopsida</taxon>
        <taxon>eudicotyledons</taxon>
        <taxon>Gunneridae</taxon>
        <taxon>Pentapetalae</taxon>
        <taxon>rosids</taxon>
        <taxon>malvids</taxon>
        <taxon>Brassicales</taxon>
        <taxon>Brassicaceae</taxon>
        <taxon>Brassiceae</taxon>
        <taxon>Brassica</taxon>
    </lineage>
</organism>
<reference evidence="1 2" key="1">
    <citation type="submission" date="2020-02" db="EMBL/GenBank/DDBJ databases">
        <authorList>
            <person name="Ma Q."/>
            <person name="Huang Y."/>
            <person name="Song X."/>
            <person name="Pei D."/>
        </authorList>
    </citation>
    <scope>NUCLEOTIDE SEQUENCE [LARGE SCALE GENOMIC DNA]</scope>
    <source>
        <strain evidence="1">Sxm20200214</strain>
        <tissue evidence="1">Leaf</tissue>
    </source>
</reference>
<evidence type="ECO:0000313" key="1">
    <source>
        <dbReference type="EMBL" id="KAG2276059.1"/>
    </source>
</evidence>
<evidence type="ECO:0000313" key="2">
    <source>
        <dbReference type="Proteomes" id="UP000886595"/>
    </source>
</evidence>
<dbReference type="Proteomes" id="UP000886595">
    <property type="component" value="Unassembled WGS sequence"/>
</dbReference>
<dbReference type="EMBL" id="JAAMPC010000012">
    <property type="protein sequence ID" value="KAG2276059.1"/>
    <property type="molecule type" value="Genomic_DNA"/>
</dbReference>
<name>A0A8X7UEW3_BRACI</name>
<dbReference type="OrthoDB" id="1938430at2759"/>
<comment type="caution">
    <text evidence="1">The sequence shown here is derived from an EMBL/GenBank/DDBJ whole genome shotgun (WGS) entry which is preliminary data.</text>
</comment>
<sequence length="122" mass="14812">MQHLETRNHLFFGCDYSSSLWYKLMNVFMGNGYSEEWIDVVLFIQKPNLDRTRSFLVRYVFQATIYMIWRERNCRRHGERPQSPEVLFAMIDRLVKNRIMSIRAQDRRLDCAFQLWIKAVQA</sequence>